<keyword evidence="2 3" id="KW-0378">Hydrolase</keyword>
<dbReference type="PANTHER" id="PTHR43316">
    <property type="entry name" value="HYDROLASE, HALOACID DELAHOGENASE-RELATED"/>
    <property type="match status" value="1"/>
</dbReference>
<dbReference type="InterPro" id="IPR006439">
    <property type="entry name" value="HAD-SF_hydro_IA"/>
</dbReference>
<evidence type="ECO:0000256" key="1">
    <source>
        <dbReference type="ARBA" id="ARBA00008106"/>
    </source>
</evidence>
<dbReference type="InterPro" id="IPR023198">
    <property type="entry name" value="PGP-like_dom2"/>
</dbReference>
<gene>
    <name evidence="5" type="primary">hdl IVa</name>
    <name evidence="4" type="ORF">BV133_2314</name>
    <name evidence="5" type="ORF">BVIRIDIS_18410</name>
</gene>
<dbReference type="EMBL" id="AP014854">
    <property type="protein sequence ID" value="BAR99907.1"/>
    <property type="molecule type" value="Genomic_DNA"/>
</dbReference>
<reference evidence="4" key="1">
    <citation type="journal article" date="2015" name="Genome Announc.">
        <title>Complete Genome Sequence of the Bacteriochlorophyll b-Producing Photosynthetic Bacterium Blastochloris viridis.</title>
        <authorList>
            <person name="Tsukatani Y."/>
            <person name="Hirose Y."/>
            <person name="Harada J."/>
            <person name="Misawa N."/>
            <person name="Mori K."/>
            <person name="Inoue K."/>
            <person name="Tamiaki H."/>
        </authorList>
    </citation>
    <scope>NUCLEOTIDE SEQUENCE [LARGE SCALE GENOMIC DNA]</scope>
    <source>
        <strain evidence="4">DSM 133</strain>
    </source>
</reference>
<dbReference type="NCBIfam" id="TIGR01428">
    <property type="entry name" value="HAD_type_II"/>
    <property type="match status" value="1"/>
</dbReference>
<dbReference type="SUPFAM" id="SSF56784">
    <property type="entry name" value="HAD-like"/>
    <property type="match status" value="1"/>
</dbReference>
<comment type="similarity">
    <text evidence="1 3">Belongs to the HAD-like hydrolase superfamily. S-2-haloalkanoic acid dehalogenase family.</text>
</comment>
<dbReference type="InterPro" id="IPR023214">
    <property type="entry name" value="HAD_sf"/>
</dbReference>
<organism evidence="5 6">
    <name type="scientific">Blastochloris viridis</name>
    <name type="common">Rhodopseudomonas viridis</name>
    <dbReference type="NCBI Taxonomy" id="1079"/>
    <lineage>
        <taxon>Bacteria</taxon>
        <taxon>Pseudomonadati</taxon>
        <taxon>Pseudomonadota</taxon>
        <taxon>Alphaproteobacteria</taxon>
        <taxon>Hyphomicrobiales</taxon>
        <taxon>Blastochloridaceae</taxon>
        <taxon>Blastochloris</taxon>
    </lineage>
</organism>
<accession>A0A0H5BCH0</accession>
<dbReference type="GO" id="GO:0018784">
    <property type="term" value="F:(S)-2-haloacid dehalogenase activity"/>
    <property type="evidence" value="ECO:0007669"/>
    <property type="project" value="UniProtKB-UniRule"/>
</dbReference>
<reference evidence="5" key="2">
    <citation type="submission" date="2015-11" db="EMBL/GenBank/DDBJ databases">
        <authorList>
            <person name="Zhang Y."/>
            <person name="Guo Z."/>
        </authorList>
    </citation>
    <scope>NUCLEOTIDE SEQUENCE</scope>
    <source>
        <strain evidence="5">1</strain>
    </source>
</reference>
<reference evidence="6" key="3">
    <citation type="journal article" date="2016" name="Genome Announc.">
        <title>Revised genome sequence of the purple photosynthetic bacterium Blastochloris viridis.</title>
        <authorList>
            <person name="Liu L.N."/>
            <person name="Faulkner M."/>
            <person name="Liu X."/>
            <person name="Huang F."/>
            <person name="Darby A.C."/>
            <person name="Hall N."/>
        </authorList>
    </citation>
    <scope>NUCLEOTIDE SEQUENCE [LARGE SCALE GENOMIC DNA]</scope>
    <source>
        <strain evidence="6">ATCC 19567 / DSM 133 / F</strain>
    </source>
</reference>
<dbReference type="SFLD" id="SFLDG01129">
    <property type="entry name" value="C1.5:_HAD__Beta-PGM__Phosphata"/>
    <property type="match status" value="1"/>
</dbReference>
<dbReference type="CDD" id="cd02588">
    <property type="entry name" value="HAD_L2-DEX"/>
    <property type="match status" value="1"/>
</dbReference>
<evidence type="ECO:0000313" key="6">
    <source>
        <dbReference type="Proteomes" id="UP000065734"/>
    </source>
</evidence>
<comment type="function">
    <text evidence="3">Catalyzes the hydrolytic dehalogenation of small (S)-2-haloalkanoic acids to yield the corresponding (R)-2-hydroxyalkanoic acids.</text>
</comment>
<dbReference type="OrthoDB" id="7989657at2"/>
<dbReference type="PRINTS" id="PR00413">
    <property type="entry name" value="HADHALOGNASE"/>
</dbReference>
<keyword evidence="6" id="KW-1185">Reference proteome</keyword>
<dbReference type="Proteomes" id="UP000065734">
    <property type="component" value="Chromosome I"/>
</dbReference>
<dbReference type="NCBIfam" id="TIGR01493">
    <property type="entry name" value="HAD-SF-IA-v2"/>
    <property type="match status" value="1"/>
</dbReference>
<dbReference type="InterPro" id="IPR051540">
    <property type="entry name" value="S-2-haloacid_dehalogenase"/>
</dbReference>
<dbReference type="EMBL" id="LN907867">
    <property type="protein sequence ID" value="CUU42826.1"/>
    <property type="molecule type" value="Genomic_DNA"/>
</dbReference>
<dbReference type="SFLD" id="SFLDS00003">
    <property type="entry name" value="Haloacid_Dehalogenase"/>
    <property type="match status" value="1"/>
</dbReference>
<dbReference type="STRING" id="1079.BVIR_2395"/>
<protein>
    <recommendedName>
        <fullName evidence="3">(S)-2-haloacid dehalogenase</fullName>
        <ecNumber evidence="3">3.8.1.2</ecNumber>
    </recommendedName>
    <alternativeName>
        <fullName evidence="3">2-haloalkanoic acid dehalogenase</fullName>
    </alternativeName>
    <alternativeName>
        <fullName evidence="3">Halocarboxylic acid halidohydrolase</fullName>
    </alternativeName>
    <alternativeName>
        <fullName evidence="3">L-2-haloacid dehalogenase</fullName>
    </alternativeName>
</protein>
<dbReference type="SFLD" id="SFLDF00045">
    <property type="entry name" value="2-haloacid_dehalogenase"/>
    <property type="match status" value="1"/>
</dbReference>
<dbReference type="PATRIC" id="fig|1079.6.peg.2501"/>
<evidence type="ECO:0000313" key="5">
    <source>
        <dbReference type="EMBL" id="CUU42826.1"/>
    </source>
</evidence>
<name>A0A0H5BCH0_BLAVI</name>
<dbReference type="InterPro" id="IPR006328">
    <property type="entry name" value="2-HAD"/>
</dbReference>
<dbReference type="RefSeq" id="WP_055037812.1">
    <property type="nucleotide sequence ID" value="NZ_AP014854.2"/>
</dbReference>
<comment type="catalytic activity">
    <reaction evidence="3">
        <text>an (S)-2-haloacid + H2O = a (2R)-2-hydroxycarboxylate + a halide anion + H(+)</text>
        <dbReference type="Rhea" id="RHEA:11192"/>
        <dbReference type="ChEBI" id="CHEBI:15377"/>
        <dbReference type="ChEBI" id="CHEBI:15378"/>
        <dbReference type="ChEBI" id="CHEBI:16042"/>
        <dbReference type="ChEBI" id="CHEBI:58314"/>
        <dbReference type="ChEBI" id="CHEBI:137405"/>
        <dbReference type="EC" id="3.8.1.2"/>
    </reaction>
</comment>
<dbReference type="Pfam" id="PF00702">
    <property type="entry name" value="Hydrolase"/>
    <property type="match status" value="1"/>
</dbReference>
<dbReference type="PANTHER" id="PTHR43316:SF3">
    <property type="entry name" value="HALOACID DEHALOGENASE, TYPE II (AFU_ORTHOLOGUE AFUA_2G07750)-RELATED"/>
    <property type="match status" value="1"/>
</dbReference>
<evidence type="ECO:0000256" key="2">
    <source>
        <dbReference type="ARBA" id="ARBA00022801"/>
    </source>
</evidence>
<dbReference type="SFLD" id="SFLDG01135">
    <property type="entry name" value="C1.5.6:_HAD__Beta-PGM__Phospha"/>
    <property type="match status" value="1"/>
</dbReference>
<evidence type="ECO:0000256" key="3">
    <source>
        <dbReference type="RuleBase" id="RU368077"/>
    </source>
</evidence>
<dbReference type="InterPro" id="IPR036412">
    <property type="entry name" value="HAD-like_sf"/>
</dbReference>
<dbReference type="KEGG" id="bvr:BVIR_2395"/>
<dbReference type="Gene3D" id="3.40.50.1000">
    <property type="entry name" value="HAD superfamily/HAD-like"/>
    <property type="match status" value="1"/>
</dbReference>
<dbReference type="AlphaFoldDB" id="A0A0H5BCH0"/>
<proteinExistence type="inferred from homology"/>
<sequence>MTVRAFVFDAYGTLFDVNAAVRRYDAEVGPRAAELATIWRQRQLEYSWVLTLAGRYRPFWELTERALDFALAATGADMALKPALLSAYRTLDAYPDARTALARLRTAGHATAILSNGSPDMLRDAVGGAGLGDLLDHVLSVDAVRLYKPRPEVYTLAVDALGCAAGDIVFVSSNRWDVAGAAAFGFRPIWINRTNAPAEYDGLDPERVLARLDDLAGVAD</sequence>
<dbReference type="Gene3D" id="1.10.150.240">
    <property type="entry name" value="Putative phosphatase, domain 2"/>
    <property type="match status" value="1"/>
</dbReference>
<dbReference type="EC" id="3.8.1.2" evidence="3"/>
<evidence type="ECO:0000313" key="4">
    <source>
        <dbReference type="EMBL" id="BAR99907.1"/>
    </source>
</evidence>